<dbReference type="PROSITE" id="PS50292">
    <property type="entry name" value="PEROXIDASE_3"/>
    <property type="match status" value="1"/>
</dbReference>
<dbReference type="InterPro" id="IPR019791">
    <property type="entry name" value="Haem_peroxidase_animal"/>
</dbReference>
<evidence type="ECO:0000256" key="2">
    <source>
        <dbReference type="ARBA" id="ARBA00022525"/>
    </source>
</evidence>
<dbReference type="FunFam" id="1.10.640.10:FF:000003">
    <property type="entry name" value="chorion peroxidase"/>
    <property type="match status" value="1"/>
</dbReference>
<evidence type="ECO:0000313" key="6">
    <source>
        <dbReference type="EMBL" id="OWF49432.1"/>
    </source>
</evidence>
<keyword evidence="2" id="KW-0964">Secreted</keyword>
<dbReference type="PRINTS" id="PR00457">
    <property type="entry name" value="ANPEROXIDASE"/>
</dbReference>
<reference evidence="6 7" key="1">
    <citation type="journal article" date="2017" name="Nat. Ecol. Evol.">
        <title>Scallop genome provides insights into evolution of bilaterian karyotype and development.</title>
        <authorList>
            <person name="Wang S."/>
            <person name="Zhang J."/>
            <person name="Jiao W."/>
            <person name="Li J."/>
            <person name="Xun X."/>
            <person name="Sun Y."/>
            <person name="Guo X."/>
            <person name="Huan P."/>
            <person name="Dong B."/>
            <person name="Zhang L."/>
            <person name="Hu X."/>
            <person name="Sun X."/>
            <person name="Wang J."/>
            <person name="Zhao C."/>
            <person name="Wang Y."/>
            <person name="Wang D."/>
            <person name="Huang X."/>
            <person name="Wang R."/>
            <person name="Lv J."/>
            <person name="Li Y."/>
            <person name="Zhang Z."/>
            <person name="Liu B."/>
            <person name="Lu W."/>
            <person name="Hui Y."/>
            <person name="Liang J."/>
            <person name="Zhou Z."/>
            <person name="Hou R."/>
            <person name="Li X."/>
            <person name="Liu Y."/>
            <person name="Li H."/>
            <person name="Ning X."/>
            <person name="Lin Y."/>
            <person name="Zhao L."/>
            <person name="Xing Q."/>
            <person name="Dou J."/>
            <person name="Li Y."/>
            <person name="Mao J."/>
            <person name="Guo H."/>
            <person name="Dou H."/>
            <person name="Li T."/>
            <person name="Mu C."/>
            <person name="Jiang W."/>
            <person name="Fu Q."/>
            <person name="Fu X."/>
            <person name="Miao Y."/>
            <person name="Liu J."/>
            <person name="Yu Q."/>
            <person name="Li R."/>
            <person name="Liao H."/>
            <person name="Li X."/>
            <person name="Kong Y."/>
            <person name="Jiang Z."/>
            <person name="Chourrout D."/>
            <person name="Li R."/>
            <person name="Bao Z."/>
        </authorList>
    </citation>
    <scope>NUCLEOTIDE SEQUENCE [LARGE SCALE GENOMIC DNA]</scope>
    <source>
        <strain evidence="6 7">PY_sf001</strain>
    </source>
</reference>
<dbReference type="AlphaFoldDB" id="A0A210QL07"/>
<keyword evidence="3 5" id="KW-0732">Signal</keyword>
<dbReference type="GO" id="GO:0046872">
    <property type="term" value="F:metal ion binding"/>
    <property type="evidence" value="ECO:0007669"/>
    <property type="project" value="UniProtKB-KW"/>
</dbReference>
<protein>
    <submittedName>
        <fullName evidence="6">Peroxidasin</fullName>
    </submittedName>
</protein>
<evidence type="ECO:0000256" key="3">
    <source>
        <dbReference type="ARBA" id="ARBA00022729"/>
    </source>
</evidence>
<dbReference type="Pfam" id="PF03098">
    <property type="entry name" value="An_peroxidase"/>
    <property type="match status" value="1"/>
</dbReference>
<dbReference type="GO" id="GO:0006979">
    <property type="term" value="P:response to oxidative stress"/>
    <property type="evidence" value="ECO:0007669"/>
    <property type="project" value="InterPro"/>
</dbReference>
<feature type="signal peptide" evidence="5">
    <location>
        <begin position="1"/>
        <end position="23"/>
    </location>
</feature>
<dbReference type="Proteomes" id="UP000242188">
    <property type="component" value="Unassembled WGS sequence"/>
</dbReference>
<dbReference type="EMBL" id="NEDP02003109">
    <property type="protein sequence ID" value="OWF49432.1"/>
    <property type="molecule type" value="Genomic_DNA"/>
</dbReference>
<proteinExistence type="predicted"/>
<organism evidence="6 7">
    <name type="scientific">Mizuhopecten yessoensis</name>
    <name type="common">Japanese scallop</name>
    <name type="synonym">Patinopecten yessoensis</name>
    <dbReference type="NCBI Taxonomy" id="6573"/>
    <lineage>
        <taxon>Eukaryota</taxon>
        <taxon>Metazoa</taxon>
        <taxon>Spiralia</taxon>
        <taxon>Lophotrochozoa</taxon>
        <taxon>Mollusca</taxon>
        <taxon>Bivalvia</taxon>
        <taxon>Autobranchia</taxon>
        <taxon>Pteriomorphia</taxon>
        <taxon>Pectinida</taxon>
        <taxon>Pectinoidea</taxon>
        <taxon>Pectinidae</taxon>
        <taxon>Mizuhopecten</taxon>
    </lineage>
</organism>
<dbReference type="PANTHER" id="PTHR11475:SF134">
    <property type="entry name" value="LD42267P"/>
    <property type="match status" value="1"/>
</dbReference>
<keyword evidence="7" id="KW-1185">Reference proteome</keyword>
<evidence type="ECO:0000313" key="7">
    <source>
        <dbReference type="Proteomes" id="UP000242188"/>
    </source>
</evidence>
<sequence>MMAYVSLCCLAVTLFCCIATNNANIPHEREVELELAERILDLLEDNEKRMNKKYPDQTPEDLVAEAERKGQEALTEDYELKYHHYVTGTDKLSDGTSYADAQAAVAYIDYTPAHAEELDNKTTVALNALKYILDETDISLDDLLKADHQYKKGILEAWEKTFHPEKYRECTVEEKNAAYRPIDGSCNNVDHYDWGKSITARSRFISKPAYSDQHGLTSPRKAKNGNELPSARSVSIAFARYTQDLENTPLDDLRTVALTGWGQYLDHEITDTALSSGYGGAVIECCPLSKEERAKRPQCIDIAIPEDDPKFTNDSCMECVRSAGTLTDFRVPGPRQQINDITAFIDGSSSYGSEDERADELKDKTTGKLLEKRPGFPPEDTDPDACVKKFTLENYYCPKAGDRRSSDISHLTVYHVLFLRVHNDLVEKLQDMHSNWKPERLYQEARKIVGAILQQITYNEWLPLFIGQDMMRKHKLTLGGPFRYDKNLNPSITNELATAALRIGHTLVTGSMKRMNSSFDIMEEQQNRNAFLDPYLTFRNAPEVMRWMTTAPAQKSDRFINLDFIDFLFSNVDASSPLDLMSLNIQRGRDHGLASYADVYEKCGFGTIDDWDSLNHHTLDVREALKKAYPGVSAKDIDLFPAGISETITDEGGQLGPTFACIFADQFKRIKFGDRFWYENDKKATPGSKAPFKSSQIEAIREVKLSKLICQHYGLTEIQEDAFIQPGVGDRKSCSDIPGLDLTPWTKEGED</sequence>
<feature type="chain" id="PRO_5013347000" evidence="5">
    <location>
        <begin position="24"/>
        <end position="751"/>
    </location>
</feature>
<keyword evidence="4" id="KW-0349">Heme</keyword>
<dbReference type="GO" id="GO:0020037">
    <property type="term" value="F:heme binding"/>
    <property type="evidence" value="ECO:0007669"/>
    <property type="project" value="InterPro"/>
</dbReference>
<dbReference type="Gene3D" id="1.10.640.10">
    <property type="entry name" value="Haem peroxidase domain superfamily, animal type"/>
    <property type="match status" value="1"/>
</dbReference>
<comment type="subcellular location">
    <subcellularLocation>
        <location evidence="1">Secreted</location>
    </subcellularLocation>
</comment>
<feature type="binding site" description="axial binding residue" evidence="4">
    <location>
        <position position="505"/>
    </location>
    <ligand>
        <name>heme b</name>
        <dbReference type="ChEBI" id="CHEBI:60344"/>
    </ligand>
    <ligandPart>
        <name>Fe</name>
        <dbReference type="ChEBI" id="CHEBI:18248"/>
    </ligandPart>
</feature>
<dbReference type="PANTHER" id="PTHR11475">
    <property type="entry name" value="OXIDASE/PEROXIDASE"/>
    <property type="match status" value="1"/>
</dbReference>
<accession>A0A210QL07</accession>
<dbReference type="InterPro" id="IPR037120">
    <property type="entry name" value="Haem_peroxidase_sf_animal"/>
</dbReference>
<evidence type="ECO:0000256" key="5">
    <source>
        <dbReference type="SAM" id="SignalP"/>
    </source>
</evidence>
<evidence type="ECO:0000256" key="4">
    <source>
        <dbReference type="PIRSR" id="PIRSR619791-2"/>
    </source>
</evidence>
<dbReference type="GO" id="GO:0004601">
    <property type="term" value="F:peroxidase activity"/>
    <property type="evidence" value="ECO:0007669"/>
    <property type="project" value="InterPro"/>
</dbReference>
<name>A0A210QL07_MIZYE</name>
<dbReference type="SUPFAM" id="SSF48113">
    <property type="entry name" value="Heme-dependent peroxidases"/>
    <property type="match status" value="1"/>
</dbReference>
<keyword evidence="4" id="KW-0479">Metal-binding</keyword>
<dbReference type="GO" id="GO:0005576">
    <property type="term" value="C:extracellular region"/>
    <property type="evidence" value="ECO:0007669"/>
    <property type="project" value="UniProtKB-SubCell"/>
</dbReference>
<gene>
    <name evidence="6" type="ORF">KP79_PYT19457</name>
</gene>
<keyword evidence="4" id="KW-0408">Iron</keyword>
<comment type="caution">
    <text evidence="6">The sequence shown here is derived from an EMBL/GenBank/DDBJ whole genome shotgun (WGS) entry which is preliminary data.</text>
</comment>
<dbReference type="OrthoDB" id="823504at2759"/>
<dbReference type="InterPro" id="IPR010255">
    <property type="entry name" value="Haem_peroxidase_sf"/>
</dbReference>
<evidence type="ECO:0000256" key="1">
    <source>
        <dbReference type="ARBA" id="ARBA00004613"/>
    </source>
</evidence>